<protein>
    <submittedName>
        <fullName evidence="2">Uncharacterized protein</fullName>
    </submittedName>
</protein>
<evidence type="ECO:0000313" key="4">
    <source>
        <dbReference type="Proteomes" id="UP000324748"/>
    </source>
</evidence>
<name>A0A5B0NEK2_PUCGR</name>
<accession>A0A5B0NEK2</accession>
<evidence type="ECO:0000313" key="3">
    <source>
        <dbReference type="EMBL" id="KAA1138153.1"/>
    </source>
</evidence>
<evidence type="ECO:0000256" key="1">
    <source>
        <dbReference type="SAM" id="SignalP"/>
    </source>
</evidence>
<evidence type="ECO:0000313" key="5">
    <source>
        <dbReference type="Proteomes" id="UP000325313"/>
    </source>
</evidence>
<keyword evidence="4" id="KW-1185">Reference proteome</keyword>
<keyword evidence="1" id="KW-0732">Signal</keyword>
<gene>
    <name evidence="2" type="ORF">PGT21_036392</name>
    <name evidence="3" type="ORF">PGTUg99_008996</name>
</gene>
<evidence type="ECO:0000313" key="2">
    <source>
        <dbReference type="EMBL" id="KAA1087761.1"/>
    </source>
</evidence>
<dbReference type="EMBL" id="VDEP01000003">
    <property type="protein sequence ID" value="KAA1138153.1"/>
    <property type="molecule type" value="Genomic_DNA"/>
</dbReference>
<proteinExistence type="predicted"/>
<dbReference type="Proteomes" id="UP000324748">
    <property type="component" value="Unassembled WGS sequence"/>
</dbReference>
<sequence length="118" mass="13401">MIVFPCYLHVVVLLATCCLQTISHMDLPLEGVHQTESNGIMNIDDEEMNRILMVNKLKLKDVPNAEEQGKILEFIEAIPQLRSRPNSGLVRDYVMNPDTEEGKKCTELTVITIMMIID</sequence>
<organism evidence="2 4">
    <name type="scientific">Puccinia graminis f. sp. tritici</name>
    <dbReference type="NCBI Taxonomy" id="56615"/>
    <lineage>
        <taxon>Eukaryota</taxon>
        <taxon>Fungi</taxon>
        <taxon>Dikarya</taxon>
        <taxon>Basidiomycota</taxon>
        <taxon>Pucciniomycotina</taxon>
        <taxon>Pucciniomycetes</taxon>
        <taxon>Pucciniales</taxon>
        <taxon>Pucciniaceae</taxon>
        <taxon>Puccinia</taxon>
    </lineage>
</organism>
<dbReference type="EMBL" id="VSWC01000105">
    <property type="protein sequence ID" value="KAA1087761.1"/>
    <property type="molecule type" value="Genomic_DNA"/>
</dbReference>
<comment type="caution">
    <text evidence="2">The sequence shown here is derived from an EMBL/GenBank/DDBJ whole genome shotgun (WGS) entry which is preliminary data.</text>
</comment>
<feature type="chain" id="PRO_5036137457" evidence="1">
    <location>
        <begin position="24"/>
        <end position="118"/>
    </location>
</feature>
<dbReference type="AlphaFoldDB" id="A0A5B0NEK2"/>
<reference evidence="4 5" key="1">
    <citation type="submission" date="2019-05" db="EMBL/GenBank/DDBJ databases">
        <title>Emergence of the Ug99 lineage of the wheat stem rust pathogen through somatic hybridization.</title>
        <authorList>
            <person name="Li F."/>
            <person name="Upadhyaya N.M."/>
            <person name="Sperschneider J."/>
            <person name="Matny O."/>
            <person name="Nguyen-Phuc H."/>
            <person name="Mago R."/>
            <person name="Raley C."/>
            <person name="Miller M.E."/>
            <person name="Silverstein K.A.T."/>
            <person name="Henningsen E."/>
            <person name="Hirsch C.D."/>
            <person name="Visser B."/>
            <person name="Pretorius Z.A."/>
            <person name="Steffenson B.J."/>
            <person name="Schwessinger B."/>
            <person name="Dodds P.N."/>
            <person name="Figueroa M."/>
        </authorList>
    </citation>
    <scope>NUCLEOTIDE SEQUENCE [LARGE SCALE GENOMIC DNA]</scope>
    <source>
        <strain evidence="2">21-0</strain>
        <strain evidence="3 5">Ug99</strain>
    </source>
</reference>
<feature type="signal peptide" evidence="1">
    <location>
        <begin position="1"/>
        <end position="23"/>
    </location>
</feature>
<dbReference type="Proteomes" id="UP000325313">
    <property type="component" value="Unassembled WGS sequence"/>
</dbReference>